<dbReference type="InterPro" id="IPR050679">
    <property type="entry name" value="Bact_HTH_transcr_reg"/>
</dbReference>
<reference evidence="5 6" key="1">
    <citation type="submission" date="2017-08" db="EMBL/GenBank/DDBJ databases">
        <title>Infants hospitalized years apart are colonized by the same room-sourced microbial strains.</title>
        <authorList>
            <person name="Brooks B."/>
            <person name="Olm M.R."/>
            <person name="Firek B.A."/>
            <person name="Baker R."/>
            <person name="Thomas B.C."/>
            <person name="Morowitz M.J."/>
            <person name="Banfield J.F."/>
        </authorList>
    </citation>
    <scope>NUCLEOTIDE SEQUENCE [LARGE SCALE GENOMIC DNA]</scope>
    <source>
        <strain evidence="5">S2_005_003_R2_43</strain>
    </source>
</reference>
<name>A0A2W5MI42_ANCNO</name>
<dbReference type="EMBL" id="QFPN01000003">
    <property type="protein sequence ID" value="PZQ17243.1"/>
    <property type="molecule type" value="Genomic_DNA"/>
</dbReference>
<dbReference type="SUPFAM" id="SSF46785">
    <property type="entry name" value="Winged helix' DNA-binding domain"/>
    <property type="match status" value="1"/>
</dbReference>
<evidence type="ECO:0000259" key="4">
    <source>
        <dbReference type="PROSITE" id="PS50949"/>
    </source>
</evidence>
<dbReference type="InterPro" id="IPR000524">
    <property type="entry name" value="Tscrpt_reg_HTH_GntR"/>
</dbReference>
<evidence type="ECO:0000313" key="5">
    <source>
        <dbReference type="EMBL" id="PZQ17243.1"/>
    </source>
</evidence>
<gene>
    <name evidence="5" type="ORF">DI565_07725</name>
</gene>
<dbReference type="InterPro" id="IPR011663">
    <property type="entry name" value="UTRA"/>
</dbReference>
<dbReference type="PROSITE" id="PS50949">
    <property type="entry name" value="HTH_GNTR"/>
    <property type="match status" value="1"/>
</dbReference>
<protein>
    <recommendedName>
        <fullName evidence="4">HTH gntR-type domain-containing protein</fullName>
    </recommendedName>
</protein>
<dbReference type="AlphaFoldDB" id="A0A2W5MI42"/>
<evidence type="ECO:0000256" key="2">
    <source>
        <dbReference type="ARBA" id="ARBA00023125"/>
    </source>
</evidence>
<dbReference type="PANTHER" id="PTHR44846:SF1">
    <property type="entry name" value="MANNOSYL-D-GLYCERATE TRANSPORT_METABOLISM SYSTEM REPRESSOR MNGR-RELATED"/>
    <property type="match status" value="1"/>
</dbReference>
<evidence type="ECO:0000256" key="3">
    <source>
        <dbReference type="ARBA" id="ARBA00023163"/>
    </source>
</evidence>
<evidence type="ECO:0000313" key="6">
    <source>
        <dbReference type="Proteomes" id="UP000249577"/>
    </source>
</evidence>
<dbReference type="InterPro" id="IPR028978">
    <property type="entry name" value="Chorismate_lyase_/UTRA_dom_sf"/>
</dbReference>
<keyword evidence="2" id="KW-0238">DNA-binding</keyword>
<dbReference type="SUPFAM" id="SSF64288">
    <property type="entry name" value="Chorismate lyase-like"/>
    <property type="match status" value="1"/>
</dbReference>
<sequence length="279" mass="31166">MANIEQIGERQNSGRPRGEAMAELRRRVEELAYQDDPRHLRLKAAILSMIAEGLWAPGDKLPAETEFARASGLSLGTAQKALGALARDGALIRRHGHGTFVPSGASQADRLLHFRFVGDDDSAIAPVYAEAIERRVTTRGGAWSALLVEASRFIRIRRRITVAEEFDCLSEFYIDGDRFAGVLDMPMSELHRVMIRTVLAERFSVPTLFVDQRVQATGFAPEVAKLLKLDSETYGLALEVRSYTRDRQPIAFQHIFIPPNVRKLQLMSGNDVSRFSCAR</sequence>
<organism evidence="5 6">
    <name type="scientific">Ancylobacter novellus</name>
    <name type="common">Thiobacillus novellus</name>
    <dbReference type="NCBI Taxonomy" id="921"/>
    <lineage>
        <taxon>Bacteria</taxon>
        <taxon>Pseudomonadati</taxon>
        <taxon>Pseudomonadota</taxon>
        <taxon>Alphaproteobacteria</taxon>
        <taxon>Hyphomicrobiales</taxon>
        <taxon>Xanthobacteraceae</taxon>
        <taxon>Ancylobacter</taxon>
    </lineage>
</organism>
<dbReference type="PANTHER" id="PTHR44846">
    <property type="entry name" value="MANNOSYL-D-GLYCERATE TRANSPORT/METABOLISM SYSTEM REPRESSOR MNGR-RELATED"/>
    <property type="match status" value="1"/>
</dbReference>
<dbReference type="InterPro" id="IPR036390">
    <property type="entry name" value="WH_DNA-bd_sf"/>
</dbReference>
<feature type="domain" description="HTH gntR-type" evidence="4">
    <location>
        <begin position="36"/>
        <end position="104"/>
    </location>
</feature>
<proteinExistence type="predicted"/>
<dbReference type="CDD" id="cd07377">
    <property type="entry name" value="WHTH_GntR"/>
    <property type="match status" value="1"/>
</dbReference>
<evidence type="ECO:0000256" key="1">
    <source>
        <dbReference type="ARBA" id="ARBA00023015"/>
    </source>
</evidence>
<keyword evidence="3" id="KW-0804">Transcription</keyword>
<dbReference type="GO" id="GO:0003700">
    <property type="term" value="F:DNA-binding transcription factor activity"/>
    <property type="evidence" value="ECO:0007669"/>
    <property type="project" value="InterPro"/>
</dbReference>
<dbReference type="GO" id="GO:0003677">
    <property type="term" value="F:DNA binding"/>
    <property type="evidence" value="ECO:0007669"/>
    <property type="project" value="UniProtKB-KW"/>
</dbReference>
<comment type="caution">
    <text evidence="5">The sequence shown here is derived from an EMBL/GenBank/DDBJ whole genome shotgun (WGS) entry which is preliminary data.</text>
</comment>
<dbReference type="Proteomes" id="UP000249577">
    <property type="component" value="Unassembled WGS sequence"/>
</dbReference>
<dbReference type="InterPro" id="IPR036388">
    <property type="entry name" value="WH-like_DNA-bd_sf"/>
</dbReference>
<dbReference type="SMART" id="SM00345">
    <property type="entry name" value="HTH_GNTR"/>
    <property type="match status" value="1"/>
</dbReference>
<dbReference type="Pfam" id="PF07702">
    <property type="entry name" value="UTRA"/>
    <property type="match status" value="1"/>
</dbReference>
<dbReference type="Gene3D" id="3.40.1410.10">
    <property type="entry name" value="Chorismate lyase-like"/>
    <property type="match status" value="1"/>
</dbReference>
<dbReference type="GO" id="GO:0045892">
    <property type="term" value="P:negative regulation of DNA-templated transcription"/>
    <property type="evidence" value="ECO:0007669"/>
    <property type="project" value="TreeGrafter"/>
</dbReference>
<dbReference type="Gene3D" id="1.10.10.10">
    <property type="entry name" value="Winged helix-like DNA-binding domain superfamily/Winged helix DNA-binding domain"/>
    <property type="match status" value="1"/>
</dbReference>
<keyword evidence="1" id="KW-0805">Transcription regulation</keyword>
<accession>A0A2W5MI42</accession>
<dbReference type="Pfam" id="PF00392">
    <property type="entry name" value="GntR"/>
    <property type="match status" value="1"/>
</dbReference>
<dbReference type="SMART" id="SM00866">
    <property type="entry name" value="UTRA"/>
    <property type="match status" value="1"/>
</dbReference>